<evidence type="ECO:0000313" key="2">
    <source>
        <dbReference type="Proteomes" id="UP000009138"/>
    </source>
</evidence>
<dbReference type="VEuPathDB" id="FungiDB:RO3G_00876"/>
<gene>
    <name evidence="1" type="ORF">RO3G_00876</name>
</gene>
<dbReference type="GeneID" id="93607848"/>
<reference evidence="1 2" key="1">
    <citation type="journal article" date="2009" name="PLoS Genet.">
        <title>Genomic analysis of the basal lineage fungus Rhizopus oryzae reveals a whole-genome duplication.</title>
        <authorList>
            <person name="Ma L.-J."/>
            <person name="Ibrahim A.S."/>
            <person name="Skory C."/>
            <person name="Grabherr M.G."/>
            <person name="Burger G."/>
            <person name="Butler M."/>
            <person name="Elias M."/>
            <person name="Idnurm A."/>
            <person name="Lang B.F."/>
            <person name="Sone T."/>
            <person name="Abe A."/>
            <person name="Calvo S.E."/>
            <person name="Corrochano L.M."/>
            <person name="Engels R."/>
            <person name="Fu J."/>
            <person name="Hansberg W."/>
            <person name="Kim J.-M."/>
            <person name="Kodira C.D."/>
            <person name="Koehrsen M.J."/>
            <person name="Liu B."/>
            <person name="Miranda-Saavedra D."/>
            <person name="O'Leary S."/>
            <person name="Ortiz-Castellanos L."/>
            <person name="Poulter R."/>
            <person name="Rodriguez-Romero J."/>
            <person name="Ruiz-Herrera J."/>
            <person name="Shen Y.-Q."/>
            <person name="Zeng Q."/>
            <person name="Galagan J."/>
            <person name="Birren B.W."/>
            <person name="Cuomo C.A."/>
            <person name="Wickes B.L."/>
        </authorList>
    </citation>
    <scope>NUCLEOTIDE SEQUENCE [LARGE SCALE GENOMIC DNA]</scope>
    <source>
        <strain evidence="2">RA 99-880 / ATCC MYA-4621 / FGSC 9543 / NRRL 43880</strain>
    </source>
</reference>
<evidence type="ECO:0000313" key="1">
    <source>
        <dbReference type="EMBL" id="EIE76172.1"/>
    </source>
</evidence>
<sequence>MTSIQPKVSVDLHSSNNNIVSATMTRDDILTLAQNEYARQLCKYTKAQLDNTKLYKSKQPSSSLLNNISRFPIESSINPILLY</sequence>
<name>I1BIZ2_RHIO9</name>
<dbReference type="RefSeq" id="XP_067511568.1">
    <property type="nucleotide sequence ID" value="XM_067655467.1"/>
</dbReference>
<dbReference type="AlphaFoldDB" id="I1BIZ2"/>
<dbReference type="Proteomes" id="UP000009138">
    <property type="component" value="Unassembled WGS sequence"/>
</dbReference>
<organism evidence="1 2">
    <name type="scientific">Rhizopus delemar (strain RA 99-880 / ATCC MYA-4621 / FGSC 9543 / NRRL 43880)</name>
    <name type="common">Mucormycosis agent</name>
    <name type="synonym">Rhizopus arrhizus var. delemar</name>
    <dbReference type="NCBI Taxonomy" id="246409"/>
    <lineage>
        <taxon>Eukaryota</taxon>
        <taxon>Fungi</taxon>
        <taxon>Fungi incertae sedis</taxon>
        <taxon>Mucoromycota</taxon>
        <taxon>Mucoromycotina</taxon>
        <taxon>Mucoromycetes</taxon>
        <taxon>Mucorales</taxon>
        <taxon>Mucorineae</taxon>
        <taxon>Rhizopodaceae</taxon>
        <taxon>Rhizopus</taxon>
    </lineage>
</organism>
<dbReference type="OrthoDB" id="2282353at2759"/>
<proteinExistence type="predicted"/>
<keyword evidence="2" id="KW-1185">Reference proteome</keyword>
<accession>I1BIZ2</accession>
<dbReference type="EMBL" id="CH476732">
    <property type="protein sequence ID" value="EIE76172.1"/>
    <property type="molecule type" value="Genomic_DNA"/>
</dbReference>
<dbReference type="InParanoid" id="I1BIZ2"/>
<protein>
    <submittedName>
        <fullName evidence="1">Uncharacterized protein</fullName>
    </submittedName>
</protein>